<accession>A0A6P1MHH7</accession>
<gene>
    <name evidence="3" type="ORF">GT409_14115</name>
</gene>
<reference evidence="3 4" key="1">
    <citation type="submission" date="2020-01" db="EMBL/GenBank/DDBJ databases">
        <title>Ponticoccus aerotolerans gen. nov., sp. nov., an anaerobic bacterium and proposal of Ponticoccusceae fam. nov., Ponticoccusles ord. nov. and Ponticoccuse classis nov. in the phylum Kiritimatiellaeota.</title>
        <authorList>
            <person name="Zhou L.Y."/>
            <person name="Du Z.J."/>
        </authorList>
    </citation>
    <scope>NUCLEOTIDE SEQUENCE [LARGE SCALE GENOMIC DNA]</scope>
    <source>
        <strain evidence="3 4">S-5007</strain>
    </source>
</reference>
<feature type="transmembrane region" description="Helical" evidence="1">
    <location>
        <begin position="61"/>
        <end position="83"/>
    </location>
</feature>
<feature type="transmembrane region" description="Helical" evidence="1">
    <location>
        <begin position="138"/>
        <end position="164"/>
    </location>
</feature>
<evidence type="ECO:0000256" key="1">
    <source>
        <dbReference type="SAM" id="Phobius"/>
    </source>
</evidence>
<name>A0A6P1MHH7_9BACT</name>
<keyword evidence="1" id="KW-0472">Membrane</keyword>
<evidence type="ECO:0000313" key="4">
    <source>
        <dbReference type="Proteomes" id="UP000464954"/>
    </source>
</evidence>
<dbReference type="AlphaFoldDB" id="A0A6P1MHH7"/>
<feature type="transmembrane region" description="Helical" evidence="1">
    <location>
        <begin position="185"/>
        <end position="204"/>
    </location>
</feature>
<feature type="transmembrane region" description="Helical" evidence="1">
    <location>
        <begin position="224"/>
        <end position="245"/>
    </location>
</feature>
<dbReference type="KEGG" id="taer:GT409_14115"/>
<feature type="transmembrane region" description="Helical" evidence="1">
    <location>
        <begin position="104"/>
        <end position="126"/>
    </location>
</feature>
<keyword evidence="1" id="KW-1133">Transmembrane helix</keyword>
<protein>
    <recommendedName>
        <fullName evidence="2">DUF7847 domain-containing protein</fullName>
    </recommendedName>
</protein>
<dbReference type="RefSeq" id="WP_160629699.1">
    <property type="nucleotide sequence ID" value="NZ_CP047593.1"/>
</dbReference>
<keyword evidence="4" id="KW-1185">Reference proteome</keyword>
<evidence type="ECO:0000259" key="2">
    <source>
        <dbReference type="Pfam" id="PF25231"/>
    </source>
</evidence>
<dbReference type="Pfam" id="PF25231">
    <property type="entry name" value="DUF7847"/>
    <property type="match status" value="1"/>
</dbReference>
<dbReference type="InterPro" id="IPR057169">
    <property type="entry name" value="DUF7847"/>
</dbReference>
<organism evidence="3 4">
    <name type="scientific">Tichowtungia aerotolerans</name>
    <dbReference type="NCBI Taxonomy" id="2697043"/>
    <lineage>
        <taxon>Bacteria</taxon>
        <taxon>Pseudomonadati</taxon>
        <taxon>Kiritimatiellota</taxon>
        <taxon>Tichowtungiia</taxon>
        <taxon>Tichowtungiales</taxon>
        <taxon>Tichowtungiaceae</taxon>
        <taxon>Tichowtungia</taxon>
    </lineage>
</organism>
<dbReference type="EMBL" id="CP047593">
    <property type="protein sequence ID" value="QHI70525.1"/>
    <property type="molecule type" value="Genomic_DNA"/>
</dbReference>
<keyword evidence="1" id="KW-0812">Transmembrane</keyword>
<evidence type="ECO:0000313" key="3">
    <source>
        <dbReference type="EMBL" id="QHI70525.1"/>
    </source>
</evidence>
<proteinExistence type="predicted"/>
<feature type="domain" description="DUF7847" evidence="2">
    <location>
        <begin position="108"/>
        <end position="215"/>
    </location>
</feature>
<sequence length="261" mass="29771">MMQALCNQKHRLRDLFLDGWGIYCHCFVPLAVILLLCNGLDQALKVLLIKAFDAPFKLAEFLGSFASLAGMLSVLVITIESVSGHHVKWTECFRKIRRFFLKAAWVKMIVSIIQSLVGLPAILLVLNKDALDVPVKLFTILEIALMLPFLWISVSLLFSVYAVILREKSGIDALFHSWRLVRHRWWYVFMTVFLLNLPIFIFTMAEQLPWWHVGELGYMGVFNVAELVKTILGGYSTVLITLFFLNLDSVAPQKLIDEPKA</sequence>
<dbReference type="Proteomes" id="UP000464954">
    <property type="component" value="Chromosome"/>
</dbReference>
<feature type="transmembrane region" description="Helical" evidence="1">
    <location>
        <begin position="20"/>
        <end position="41"/>
    </location>
</feature>